<evidence type="ECO:0000313" key="1">
    <source>
        <dbReference type="EMBL" id="KAJ7216329.1"/>
    </source>
</evidence>
<keyword evidence="2" id="KW-1185">Reference proteome</keyword>
<proteinExistence type="predicted"/>
<protein>
    <submittedName>
        <fullName evidence="1">Uncharacterized protein</fullName>
    </submittedName>
</protein>
<dbReference type="EMBL" id="JARJCW010000015">
    <property type="protein sequence ID" value="KAJ7216329.1"/>
    <property type="molecule type" value="Genomic_DNA"/>
</dbReference>
<dbReference type="AlphaFoldDB" id="A0AAD6VM66"/>
<name>A0AAD6VM66_9AGAR</name>
<organism evidence="1 2">
    <name type="scientific">Mycena pura</name>
    <dbReference type="NCBI Taxonomy" id="153505"/>
    <lineage>
        <taxon>Eukaryota</taxon>
        <taxon>Fungi</taxon>
        <taxon>Dikarya</taxon>
        <taxon>Basidiomycota</taxon>
        <taxon>Agaricomycotina</taxon>
        <taxon>Agaricomycetes</taxon>
        <taxon>Agaricomycetidae</taxon>
        <taxon>Agaricales</taxon>
        <taxon>Marasmiineae</taxon>
        <taxon>Mycenaceae</taxon>
        <taxon>Mycena</taxon>
    </lineage>
</organism>
<reference evidence="1" key="1">
    <citation type="submission" date="2023-03" db="EMBL/GenBank/DDBJ databases">
        <title>Massive genome expansion in bonnet fungi (Mycena s.s.) driven by repeated elements and novel gene families across ecological guilds.</title>
        <authorList>
            <consortium name="Lawrence Berkeley National Laboratory"/>
            <person name="Harder C.B."/>
            <person name="Miyauchi S."/>
            <person name="Viragh M."/>
            <person name="Kuo A."/>
            <person name="Thoen E."/>
            <person name="Andreopoulos B."/>
            <person name="Lu D."/>
            <person name="Skrede I."/>
            <person name="Drula E."/>
            <person name="Henrissat B."/>
            <person name="Morin E."/>
            <person name="Kohler A."/>
            <person name="Barry K."/>
            <person name="LaButti K."/>
            <person name="Morin E."/>
            <person name="Salamov A."/>
            <person name="Lipzen A."/>
            <person name="Mereny Z."/>
            <person name="Hegedus B."/>
            <person name="Baldrian P."/>
            <person name="Stursova M."/>
            <person name="Weitz H."/>
            <person name="Taylor A."/>
            <person name="Grigoriev I.V."/>
            <person name="Nagy L.G."/>
            <person name="Martin F."/>
            <person name="Kauserud H."/>
        </authorList>
    </citation>
    <scope>NUCLEOTIDE SEQUENCE</scope>
    <source>
        <strain evidence="1">9144</strain>
    </source>
</reference>
<gene>
    <name evidence="1" type="ORF">GGX14DRAFT_391175</name>
</gene>
<dbReference type="Proteomes" id="UP001219525">
    <property type="component" value="Unassembled WGS sequence"/>
</dbReference>
<accession>A0AAD6VM66</accession>
<evidence type="ECO:0000313" key="2">
    <source>
        <dbReference type="Proteomes" id="UP001219525"/>
    </source>
</evidence>
<sequence>MPACAKPIDRPTDRPTDRPILIIPIGLVKRLAHNGNFFIIFGTAFQLNVVAAVHNSDQKGRQWALMAAGGKVAGADGRERHALSDIASNSPACRMLSWCMQKGDAPRKSQKEAHYETHKAVGPAGGIARYRSSM</sequence>
<comment type="caution">
    <text evidence="1">The sequence shown here is derived from an EMBL/GenBank/DDBJ whole genome shotgun (WGS) entry which is preliminary data.</text>
</comment>